<evidence type="ECO:0000256" key="10">
    <source>
        <dbReference type="ARBA" id="ARBA00023002"/>
    </source>
</evidence>
<protein>
    <recommendedName>
        <fullName evidence="5">Ribulose bisphosphate carboxylase large chain</fullName>
        <ecNumber evidence="4">4.1.1.39</ecNumber>
    </recommendedName>
</protein>
<feature type="domain" description="Ribulose bisphosphate carboxylase large subunit ferrodoxin-like N-terminal" evidence="18">
    <location>
        <begin position="100"/>
        <end position="150"/>
    </location>
</feature>
<dbReference type="PANTHER" id="PTHR42704">
    <property type="entry name" value="RIBULOSE BISPHOSPHATE CARBOXYLASE"/>
    <property type="match status" value="1"/>
</dbReference>
<dbReference type="InterPro" id="IPR033966">
    <property type="entry name" value="RuBisCO"/>
</dbReference>
<dbReference type="GO" id="GO:0019253">
    <property type="term" value="P:reductive pentose-phosphate cycle"/>
    <property type="evidence" value="ECO:0007669"/>
    <property type="project" value="UniProtKB-KW"/>
</dbReference>
<feature type="domain" description="Ribulose bisphosphate carboxylase large subunit C-terminal" evidence="17">
    <location>
        <begin position="168"/>
        <end position="211"/>
    </location>
</feature>
<sequence length="214" mass="23827">MSYREGLMSPQTETKASVGFKAGVKDYKLTYYTPQYTPKDIDTSGSIPKVTPQPGVPPKKHMPEMPNLLYRYMDNRGGPMDLPALIVTRTMLRHRAVAGEENQYICYVAYPLDLLKRVLVTNMFTSIVGNVFGFKATLLRLEDLRIPVAYVKTFGAPHGIQVERDKLNKCLRFVASGGIHVWHMPALTEIFGDDSVLQFGGGTLGHPWGNAPVP</sequence>
<dbReference type="OrthoDB" id="563909at2759"/>
<evidence type="ECO:0000256" key="11">
    <source>
        <dbReference type="ARBA" id="ARBA00023033"/>
    </source>
</evidence>
<dbReference type="GO" id="GO:0016984">
    <property type="term" value="F:ribulose-bisphosphate carboxylase activity"/>
    <property type="evidence" value="ECO:0007669"/>
    <property type="project" value="UniProtKB-EC"/>
</dbReference>
<dbReference type="GO" id="GO:0004497">
    <property type="term" value="F:monooxygenase activity"/>
    <property type="evidence" value="ECO:0007669"/>
    <property type="project" value="UniProtKB-KW"/>
</dbReference>
<evidence type="ECO:0000256" key="4">
    <source>
        <dbReference type="ARBA" id="ARBA00012287"/>
    </source>
</evidence>
<dbReference type="Proteomes" id="UP000631114">
    <property type="component" value="Unassembled WGS sequence"/>
</dbReference>
<evidence type="ECO:0000256" key="9">
    <source>
        <dbReference type="ARBA" id="ARBA00022640"/>
    </source>
</evidence>
<dbReference type="InterPro" id="IPR000685">
    <property type="entry name" value="RuBisCO_lsu_C"/>
</dbReference>
<dbReference type="EC" id="4.1.1.39" evidence="4"/>
<evidence type="ECO:0000256" key="1">
    <source>
        <dbReference type="ARBA" id="ARBA00001946"/>
    </source>
</evidence>
<dbReference type="AlphaFoldDB" id="A0A835LAH7"/>
<dbReference type="InterPro" id="IPR017443">
    <property type="entry name" value="RuBisCO_lsu_fd_N"/>
</dbReference>
<evidence type="ECO:0000259" key="17">
    <source>
        <dbReference type="Pfam" id="PF00016"/>
    </source>
</evidence>
<organism evidence="19 20">
    <name type="scientific">Coptis chinensis</name>
    <dbReference type="NCBI Taxonomy" id="261450"/>
    <lineage>
        <taxon>Eukaryota</taxon>
        <taxon>Viridiplantae</taxon>
        <taxon>Streptophyta</taxon>
        <taxon>Embryophyta</taxon>
        <taxon>Tracheophyta</taxon>
        <taxon>Spermatophyta</taxon>
        <taxon>Magnoliopsida</taxon>
        <taxon>Ranunculales</taxon>
        <taxon>Ranunculaceae</taxon>
        <taxon>Coptidoideae</taxon>
        <taxon>Coptis</taxon>
    </lineage>
</organism>
<evidence type="ECO:0000256" key="12">
    <source>
        <dbReference type="ARBA" id="ARBA00023238"/>
    </source>
</evidence>
<comment type="caution">
    <text evidence="19">The sequence shown here is derived from an EMBL/GenBank/DDBJ whole genome shotgun (WGS) entry which is preliminary data.</text>
</comment>
<dbReference type="GO" id="GO:0000287">
    <property type="term" value="F:magnesium ion binding"/>
    <property type="evidence" value="ECO:0007669"/>
    <property type="project" value="InterPro"/>
</dbReference>
<evidence type="ECO:0000256" key="6">
    <source>
        <dbReference type="ARBA" id="ARBA00022528"/>
    </source>
</evidence>
<evidence type="ECO:0000259" key="18">
    <source>
        <dbReference type="Pfam" id="PF02788"/>
    </source>
</evidence>
<reference evidence="19 20" key="1">
    <citation type="submission" date="2020-10" db="EMBL/GenBank/DDBJ databases">
        <title>The Coptis chinensis genome and diversification of protoberbering-type alkaloids.</title>
        <authorList>
            <person name="Wang B."/>
            <person name="Shu S."/>
            <person name="Song C."/>
            <person name="Liu Y."/>
        </authorList>
    </citation>
    <scope>NUCLEOTIDE SEQUENCE [LARGE SCALE GENOMIC DNA]</scope>
    <source>
        <strain evidence="19">HL-2020</strain>
        <tissue evidence="19">Leaf</tissue>
    </source>
</reference>
<keyword evidence="7" id="KW-0602">Photosynthesis</keyword>
<dbReference type="SUPFAM" id="SSF54966">
    <property type="entry name" value="RuBisCO, large subunit, small (N-terminal) domain"/>
    <property type="match status" value="1"/>
</dbReference>
<evidence type="ECO:0000313" key="19">
    <source>
        <dbReference type="EMBL" id="KAF9588158.1"/>
    </source>
</evidence>
<dbReference type="Pfam" id="PF00016">
    <property type="entry name" value="RuBisCO_large"/>
    <property type="match status" value="1"/>
</dbReference>
<keyword evidence="11" id="KW-0503">Monooxygenase</keyword>
<comment type="cofactor">
    <cofactor evidence="1">
        <name>Mg(2+)</name>
        <dbReference type="ChEBI" id="CHEBI:18420"/>
    </cofactor>
</comment>
<evidence type="ECO:0000256" key="7">
    <source>
        <dbReference type="ARBA" id="ARBA00022531"/>
    </source>
</evidence>
<evidence type="ECO:0000256" key="8">
    <source>
        <dbReference type="ARBA" id="ARBA00022567"/>
    </source>
</evidence>
<dbReference type="PANTHER" id="PTHR42704:SF15">
    <property type="entry name" value="RIBULOSE BISPHOSPHATE CARBOXYLASE LARGE CHAIN"/>
    <property type="match status" value="1"/>
</dbReference>
<dbReference type="GO" id="GO:0009507">
    <property type="term" value="C:chloroplast"/>
    <property type="evidence" value="ECO:0007669"/>
    <property type="project" value="UniProtKB-SubCell"/>
</dbReference>
<dbReference type="SUPFAM" id="SSF51649">
    <property type="entry name" value="RuBisCo, C-terminal domain"/>
    <property type="match status" value="1"/>
</dbReference>
<comment type="similarity">
    <text evidence="3">Belongs to the RuBisCO large chain family. Type I subfamily.</text>
</comment>
<keyword evidence="20" id="KW-1185">Reference proteome</keyword>
<dbReference type="InterPro" id="IPR036376">
    <property type="entry name" value="RuBisCO_lsu_C_sf"/>
</dbReference>
<keyword evidence="6" id="KW-0150">Chloroplast</keyword>
<dbReference type="Gene3D" id="3.30.70.150">
    <property type="entry name" value="RuBisCO large subunit, N-terminal domain"/>
    <property type="match status" value="1"/>
</dbReference>
<name>A0A835LAH7_9MAGN</name>
<evidence type="ECO:0000256" key="3">
    <source>
        <dbReference type="ARBA" id="ARBA00006204"/>
    </source>
</evidence>
<keyword evidence="14" id="KW-0120">Carbon dioxide fixation</keyword>
<evidence type="ECO:0000256" key="14">
    <source>
        <dbReference type="ARBA" id="ARBA00023300"/>
    </source>
</evidence>
<gene>
    <name evidence="19" type="ORF">IFM89_007847</name>
</gene>
<evidence type="ECO:0000256" key="15">
    <source>
        <dbReference type="ARBA" id="ARBA00048059"/>
    </source>
</evidence>
<evidence type="ECO:0000256" key="13">
    <source>
        <dbReference type="ARBA" id="ARBA00023239"/>
    </source>
</evidence>
<dbReference type="EMBL" id="JADFTS010000009">
    <property type="protein sequence ID" value="KAF9588158.1"/>
    <property type="molecule type" value="Genomic_DNA"/>
</dbReference>
<comment type="subcellular location">
    <subcellularLocation>
        <location evidence="2">Plastid</location>
        <location evidence="2">Chloroplast</location>
    </subcellularLocation>
</comment>
<comment type="catalytic activity">
    <reaction evidence="15">
        <text>D-ribulose 1,5-bisphosphate + O2 = 2-phosphoglycolate + (2R)-3-phosphoglycerate + 2 H(+)</text>
        <dbReference type="Rhea" id="RHEA:36631"/>
        <dbReference type="ChEBI" id="CHEBI:15378"/>
        <dbReference type="ChEBI" id="CHEBI:15379"/>
        <dbReference type="ChEBI" id="CHEBI:57870"/>
        <dbReference type="ChEBI" id="CHEBI:58033"/>
        <dbReference type="ChEBI" id="CHEBI:58272"/>
    </reaction>
</comment>
<keyword evidence="8" id="KW-0113">Calvin cycle</keyword>
<evidence type="ECO:0000256" key="2">
    <source>
        <dbReference type="ARBA" id="ARBA00004229"/>
    </source>
</evidence>
<evidence type="ECO:0000256" key="16">
    <source>
        <dbReference type="ARBA" id="ARBA00049469"/>
    </source>
</evidence>
<keyword evidence="10" id="KW-0560">Oxidoreductase</keyword>
<keyword evidence="12" id="KW-0601">Photorespiration</keyword>
<dbReference type="InterPro" id="IPR036422">
    <property type="entry name" value="RuBisCO_lsu_N_sf"/>
</dbReference>
<evidence type="ECO:0000256" key="5">
    <source>
        <dbReference type="ARBA" id="ARBA00017725"/>
    </source>
</evidence>
<comment type="catalytic activity">
    <reaction evidence="16">
        <text>2 (2R)-3-phosphoglycerate + 2 H(+) = D-ribulose 1,5-bisphosphate + CO2 + H2O</text>
        <dbReference type="Rhea" id="RHEA:23124"/>
        <dbReference type="ChEBI" id="CHEBI:15377"/>
        <dbReference type="ChEBI" id="CHEBI:15378"/>
        <dbReference type="ChEBI" id="CHEBI:16526"/>
        <dbReference type="ChEBI" id="CHEBI:57870"/>
        <dbReference type="ChEBI" id="CHEBI:58272"/>
        <dbReference type="EC" id="4.1.1.39"/>
    </reaction>
</comment>
<accession>A0A835LAH7</accession>
<dbReference type="GO" id="GO:0009853">
    <property type="term" value="P:photorespiration"/>
    <property type="evidence" value="ECO:0007669"/>
    <property type="project" value="UniProtKB-KW"/>
</dbReference>
<keyword evidence="9" id="KW-0934">Plastid</keyword>
<evidence type="ECO:0000313" key="20">
    <source>
        <dbReference type="Proteomes" id="UP000631114"/>
    </source>
</evidence>
<dbReference type="Gene3D" id="3.20.20.110">
    <property type="entry name" value="Ribulose bisphosphate carboxylase, large subunit, C-terminal domain"/>
    <property type="match status" value="1"/>
</dbReference>
<dbReference type="Pfam" id="PF02788">
    <property type="entry name" value="RuBisCO_large_N"/>
    <property type="match status" value="1"/>
</dbReference>
<keyword evidence="13" id="KW-0456">Lyase</keyword>
<proteinExistence type="inferred from homology"/>